<dbReference type="InterPro" id="IPR027417">
    <property type="entry name" value="P-loop_NTPase"/>
</dbReference>
<evidence type="ECO:0000313" key="5">
    <source>
        <dbReference type="EMBL" id="KAJ8317188.1"/>
    </source>
</evidence>
<protein>
    <recommendedName>
        <fullName evidence="4">Sulfotransferase domain-containing protein</fullName>
    </recommendedName>
</protein>
<dbReference type="Proteomes" id="UP001217089">
    <property type="component" value="Unassembled WGS sequence"/>
</dbReference>
<feature type="domain" description="Sulfotransferase" evidence="4">
    <location>
        <begin position="102"/>
        <end position="291"/>
    </location>
</feature>
<dbReference type="EMBL" id="JARBDR010000246">
    <property type="protein sequence ID" value="KAJ8317188.1"/>
    <property type="molecule type" value="Genomic_DNA"/>
</dbReference>
<feature type="region of interest" description="Disordered" evidence="3">
    <location>
        <begin position="19"/>
        <end position="44"/>
    </location>
</feature>
<dbReference type="SUPFAM" id="SSF52540">
    <property type="entry name" value="P-loop containing nucleoside triphosphate hydrolases"/>
    <property type="match status" value="2"/>
</dbReference>
<comment type="caution">
    <text evidence="5">The sequence shown here is derived from an EMBL/GenBank/DDBJ whole genome shotgun (WGS) entry which is preliminary data.</text>
</comment>
<evidence type="ECO:0000256" key="1">
    <source>
        <dbReference type="ARBA" id="ARBA00005771"/>
    </source>
</evidence>
<feature type="domain" description="Sulfotransferase" evidence="4">
    <location>
        <begin position="341"/>
        <end position="440"/>
    </location>
</feature>
<evidence type="ECO:0000256" key="2">
    <source>
        <dbReference type="ARBA" id="ARBA00022679"/>
    </source>
</evidence>
<sequence>MHMVHKKLEYNFSSYTADKEGMTSTESNQTSTETGTPARRPPKYKWGQAEDEEIMEIQTSSGFKIQMLHFDGNNYALDMMKMGFAPDPRVNNQKIKDMDIRDDDVIICAFPKCGTQWSWEVVSMLMKKAAEYEKRIKTVGMLEFHEPQEFDQLESPRVLNTHLPFRNLPKKIIEKKCKIVYIQRNPKDVAVSFYNHKKNMFGSSFKQMTWEDHLELFPSKYSVTGIPYTLDWEKVIDDNPNLPIHCMYYEDLKMDPFTETKRLAQFLGKDCDDQLIWDICEKCSFHNMKNAREVGDWKNWFTVAQNERFDAEYNERMKDSKLKFTYILESIIRRLKTWTSEMMTSSYVPFLNVNKAEYEKRIKTVAMLEFGEPQEFDKLESPRVFNSHLPFRNIPKQIIEKKCKIILNPKDVAVSFYNHKKNLFHSFKNVTWEDHLELFSSKYSGRKKDPFTATKNLAQFLGKECDDQLIRDICEKCTFKNMQIASTEVKEAPDWQHLPPGKGKELHRSLYRKGEVGDWKNWFTVAQNERFDAEYNEKMKDSKILLCFGHMHLIYKQLAK</sequence>
<evidence type="ECO:0000259" key="4">
    <source>
        <dbReference type="Pfam" id="PF00685"/>
    </source>
</evidence>
<comment type="similarity">
    <text evidence="1">Belongs to the sulfotransferase 1 family.</text>
</comment>
<dbReference type="Gene3D" id="3.40.50.300">
    <property type="entry name" value="P-loop containing nucleotide triphosphate hydrolases"/>
    <property type="match status" value="3"/>
</dbReference>
<keyword evidence="2" id="KW-0808">Transferase</keyword>
<evidence type="ECO:0000313" key="6">
    <source>
        <dbReference type="Proteomes" id="UP001217089"/>
    </source>
</evidence>
<name>A0ABQ9FNB1_TEGGR</name>
<dbReference type="PANTHER" id="PTHR11783">
    <property type="entry name" value="SULFOTRANSFERASE SULT"/>
    <property type="match status" value="1"/>
</dbReference>
<organism evidence="5 6">
    <name type="scientific">Tegillarca granosa</name>
    <name type="common">Malaysian cockle</name>
    <name type="synonym">Anadara granosa</name>
    <dbReference type="NCBI Taxonomy" id="220873"/>
    <lineage>
        <taxon>Eukaryota</taxon>
        <taxon>Metazoa</taxon>
        <taxon>Spiralia</taxon>
        <taxon>Lophotrochozoa</taxon>
        <taxon>Mollusca</taxon>
        <taxon>Bivalvia</taxon>
        <taxon>Autobranchia</taxon>
        <taxon>Pteriomorphia</taxon>
        <taxon>Arcoida</taxon>
        <taxon>Arcoidea</taxon>
        <taxon>Arcidae</taxon>
        <taxon>Tegillarca</taxon>
    </lineage>
</organism>
<evidence type="ECO:0000256" key="3">
    <source>
        <dbReference type="SAM" id="MobiDB-lite"/>
    </source>
</evidence>
<reference evidence="5 6" key="1">
    <citation type="submission" date="2022-12" db="EMBL/GenBank/DDBJ databases">
        <title>Chromosome-level genome of Tegillarca granosa.</title>
        <authorList>
            <person name="Kim J."/>
        </authorList>
    </citation>
    <scope>NUCLEOTIDE SEQUENCE [LARGE SCALE GENOMIC DNA]</scope>
    <source>
        <strain evidence="5">Teg-2019</strain>
        <tissue evidence="5">Adductor muscle</tissue>
    </source>
</reference>
<accession>A0ABQ9FNB1</accession>
<keyword evidence="6" id="KW-1185">Reference proteome</keyword>
<feature type="domain" description="Sulfotransferase" evidence="4">
    <location>
        <begin position="446"/>
        <end position="542"/>
    </location>
</feature>
<feature type="compositionally biased region" description="Low complexity" evidence="3">
    <location>
        <begin position="23"/>
        <end position="36"/>
    </location>
</feature>
<dbReference type="InterPro" id="IPR000863">
    <property type="entry name" value="Sulfotransferase_dom"/>
</dbReference>
<feature type="non-terminal residue" evidence="5">
    <location>
        <position position="560"/>
    </location>
</feature>
<proteinExistence type="inferred from homology"/>
<gene>
    <name evidence="5" type="ORF">KUTeg_005092</name>
</gene>
<dbReference type="Pfam" id="PF00685">
    <property type="entry name" value="Sulfotransfer_1"/>
    <property type="match status" value="3"/>
</dbReference>